<evidence type="ECO:0000256" key="1">
    <source>
        <dbReference type="SAM" id="MobiDB-lite"/>
    </source>
</evidence>
<gene>
    <name evidence="2" type="ORF">CDEST_03586</name>
</gene>
<proteinExistence type="predicted"/>
<organism evidence="2 3">
    <name type="scientific">Colletotrichum destructivum</name>
    <dbReference type="NCBI Taxonomy" id="34406"/>
    <lineage>
        <taxon>Eukaryota</taxon>
        <taxon>Fungi</taxon>
        <taxon>Dikarya</taxon>
        <taxon>Ascomycota</taxon>
        <taxon>Pezizomycotina</taxon>
        <taxon>Sordariomycetes</taxon>
        <taxon>Hypocreomycetidae</taxon>
        <taxon>Glomerellales</taxon>
        <taxon>Glomerellaceae</taxon>
        <taxon>Colletotrichum</taxon>
        <taxon>Colletotrichum destructivum species complex</taxon>
    </lineage>
</organism>
<dbReference type="EMBL" id="CP137306">
    <property type="protein sequence ID" value="WQF78572.1"/>
    <property type="molecule type" value="Genomic_DNA"/>
</dbReference>
<reference evidence="3" key="1">
    <citation type="journal article" date="2023" name="bioRxiv">
        <title>Complete genome of the Medicago anthracnose fungus, Colletotrichum destructivum, reveals a mini-chromosome-like region within a core chromosome.</title>
        <authorList>
            <person name="Lapalu N."/>
            <person name="Simon A."/>
            <person name="Lu A."/>
            <person name="Plaumann P.-L."/>
            <person name="Amselem J."/>
            <person name="Pigne S."/>
            <person name="Auger A."/>
            <person name="Koch C."/>
            <person name="Dallery J.-F."/>
            <person name="O'Connell R.J."/>
        </authorList>
    </citation>
    <scope>NUCLEOTIDE SEQUENCE [LARGE SCALE GENOMIC DNA]</scope>
    <source>
        <strain evidence="3">CBS 520.97</strain>
    </source>
</reference>
<sequence>MVSSSFTAWSAIRMSPIDSIQAFLFLAKHSSLDIHFSITTPYGLVVELSSDEPIEIHLTDKKLLSAPQTRSQVPAAIAITAPGTTCEPQLKLNVGQGPEAESTTQQRHEENPYQTGNQLEPKISLPPGYKYYISPDFGTNFIWYDWGWPGNPEGGVDVPDDELEERYSASWCNAYTHWVDRYTKAFEAQGCHLGADNEVFPDLEERHAWNIEGALLAAWLALQDGVHQVQYGPRNDDNHQFVFEREGAETTLGQFLQSVKQAKNLLLDSAEYQEGPVLN</sequence>
<dbReference type="GeneID" id="87940089"/>
<evidence type="ECO:0000313" key="3">
    <source>
        <dbReference type="Proteomes" id="UP001322277"/>
    </source>
</evidence>
<dbReference type="Proteomes" id="UP001322277">
    <property type="component" value="Chromosome 2"/>
</dbReference>
<dbReference type="KEGG" id="cdet:87940089"/>
<protein>
    <submittedName>
        <fullName evidence="2">Uncharacterized protein</fullName>
    </submittedName>
</protein>
<name>A0AAX4I617_9PEZI</name>
<feature type="region of interest" description="Disordered" evidence="1">
    <location>
        <begin position="94"/>
        <end position="121"/>
    </location>
</feature>
<keyword evidence="3" id="KW-1185">Reference proteome</keyword>
<accession>A0AAX4I617</accession>
<dbReference type="AlphaFoldDB" id="A0AAX4I617"/>
<dbReference type="RefSeq" id="XP_062775796.1">
    <property type="nucleotide sequence ID" value="XM_062919745.1"/>
</dbReference>
<evidence type="ECO:0000313" key="2">
    <source>
        <dbReference type="EMBL" id="WQF78572.1"/>
    </source>
</evidence>